<comment type="caution">
    <text evidence="7">The sequence shown here is derived from an EMBL/GenBank/DDBJ whole genome shotgun (WGS) entry which is preliminary data.</text>
</comment>
<dbReference type="GO" id="GO:0005886">
    <property type="term" value="C:plasma membrane"/>
    <property type="evidence" value="ECO:0007669"/>
    <property type="project" value="TreeGrafter"/>
</dbReference>
<dbReference type="Gene3D" id="3.30.450.330">
    <property type="match status" value="1"/>
</dbReference>
<dbReference type="PANTHER" id="PTHR30627:SF1">
    <property type="entry name" value="PEPTIDOGLYCAN D,D-TRANSPEPTIDASE FTSI"/>
    <property type="match status" value="1"/>
</dbReference>
<organism evidence="7 8">
    <name type="scientific">Microcella frigidaquae</name>
    <dbReference type="NCBI Taxonomy" id="424758"/>
    <lineage>
        <taxon>Bacteria</taxon>
        <taxon>Bacillati</taxon>
        <taxon>Actinomycetota</taxon>
        <taxon>Actinomycetes</taxon>
        <taxon>Micrococcales</taxon>
        <taxon>Microbacteriaceae</taxon>
        <taxon>Microcella</taxon>
    </lineage>
</organism>
<dbReference type="GO" id="GO:0008658">
    <property type="term" value="F:penicillin binding"/>
    <property type="evidence" value="ECO:0007669"/>
    <property type="project" value="InterPro"/>
</dbReference>
<dbReference type="InterPro" id="IPR050515">
    <property type="entry name" value="Beta-lactam/transpept"/>
</dbReference>
<keyword evidence="7" id="KW-0132">Cell division</keyword>
<comment type="subcellular location">
    <subcellularLocation>
        <location evidence="1">Membrane</location>
    </subcellularLocation>
</comment>
<dbReference type="Pfam" id="PF03717">
    <property type="entry name" value="PBP_dimer"/>
    <property type="match status" value="1"/>
</dbReference>
<dbReference type="InterPro" id="IPR012338">
    <property type="entry name" value="Beta-lactam/transpept-like"/>
</dbReference>
<dbReference type="Proteomes" id="UP000552883">
    <property type="component" value="Unassembled WGS sequence"/>
</dbReference>
<protein>
    <submittedName>
        <fullName evidence="7">Cell division protein FtsI (Penicillin-binding protein 3)</fullName>
    </submittedName>
</protein>
<name>A0A840X6Q7_9MICO</name>
<keyword evidence="8" id="KW-1185">Reference proteome</keyword>
<dbReference type="EMBL" id="JACHBS010000001">
    <property type="protein sequence ID" value="MBB5616845.1"/>
    <property type="molecule type" value="Genomic_DNA"/>
</dbReference>
<evidence type="ECO:0000259" key="6">
    <source>
        <dbReference type="Pfam" id="PF03717"/>
    </source>
</evidence>
<dbReference type="SUPFAM" id="SSF56601">
    <property type="entry name" value="beta-lactamase/transpeptidase-like"/>
    <property type="match status" value="1"/>
</dbReference>
<dbReference type="RefSeq" id="WP_153980998.1">
    <property type="nucleotide sequence ID" value="NZ_BAAANZ010000001.1"/>
</dbReference>
<dbReference type="InterPro" id="IPR036138">
    <property type="entry name" value="PBP_dimer_sf"/>
</dbReference>
<dbReference type="OrthoDB" id="9789078at2"/>
<evidence type="ECO:0000313" key="7">
    <source>
        <dbReference type="EMBL" id="MBB5616845.1"/>
    </source>
</evidence>
<evidence type="ECO:0000256" key="1">
    <source>
        <dbReference type="ARBA" id="ARBA00004370"/>
    </source>
</evidence>
<dbReference type="AlphaFoldDB" id="A0A840X6Q7"/>
<evidence type="ECO:0000256" key="3">
    <source>
        <dbReference type="ARBA" id="ARBA00023136"/>
    </source>
</evidence>
<feature type="transmembrane region" description="Helical" evidence="4">
    <location>
        <begin position="12"/>
        <end position="31"/>
    </location>
</feature>
<gene>
    <name evidence="7" type="ORF">BJ959_000341</name>
</gene>
<accession>A0A840X6Q7</accession>
<feature type="domain" description="Penicillin-binding protein dimerisation" evidence="6">
    <location>
        <begin position="55"/>
        <end position="187"/>
    </location>
</feature>
<dbReference type="GO" id="GO:0071555">
    <property type="term" value="P:cell wall organization"/>
    <property type="evidence" value="ECO:0007669"/>
    <property type="project" value="TreeGrafter"/>
</dbReference>
<keyword evidence="4" id="KW-1133">Transmembrane helix</keyword>
<dbReference type="Pfam" id="PF00905">
    <property type="entry name" value="Transpeptidase"/>
    <property type="match status" value="1"/>
</dbReference>
<dbReference type="SUPFAM" id="SSF56519">
    <property type="entry name" value="Penicillin binding protein dimerisation domain"/>
    <property type="match status" value="1"/>
</dbReference>
<dbReference type="GO" id="GO:0051301">
    <property type="term" value="P:cell division"/>
    <property type="evidence" value="ECO:0007669"/>
    <property type="project" value="UniProtKB-KW"/>
</dbReference>
<dbReference type="Gene3D" id="3.40.710.10">
    <property type="entry name" value="DD-peptidase/beta-lactamase superfamily"/>
    <property type="match status" value="1"/>
</dbReference>
<proteinExistence type="inferred from homology"/>
<keyword evidence="4" id="KW-0812">Transmembrane</keyword>
<feature type="domain" description="Penicillin-binding protein transpeptidase" evidence="5">
    <location>
        <begin position="264"/>
        <end position="568"/>
    </location>
</feature>
<keyword evidence="3 4" id="KW-0472">Membrane</keyword>
<dbReference type="PANTHER" id="PTHR30627">
    <property type="entry name" value="PEPTIDOGLYCAN D,D-TRANSPEPTIDASE"/>
    <property type="match status" value="1"/>
</dbReference>
<dbReference type="Gene3D" id="3.90.1310.10">
    <property type="entry name" value="Penicillin-binding protein 2a (Domain 2)"/>
    <property type="match status" value="1"/>
</dbReference>
<dbReference type="InterPro" id="IPR005311">
    <property type="entry name" value="PBP_dimer"/>
</dbReference>
<evidence type="ECO:0000256" key="2">
    <source>
        <dbReference type="ARBA" id="ARBA00007171"/>
    </source>
</evidence>
<evidence type="ECO:0000256" key="4">
    <source>
        <dbReference type="SAM" id="Phobius"/>
    </source>
</evidence>
<dbReference type="InterPro" id="IPR001460">
    <property type="entry name" value="PCN-bd_Tpept"/>
</dbReference>
<sequence>MVTADRRTRRRLAAWMLVIAIVLSSFVVRLVDIQVVRAAELADEAEARRSIPITISGARGDIVDASGVVLADSVFRYDITVSPRFVQDFRRTDESTGERVTVTVDQALASVAQIVEGDPVAMLMEIRAQLAENPQDDHAYLARRVTPEQLEAVRDLGIPWVYDERIPARTYPNGQIAGNLVGFLGTDGPQTGLEFRLNDCLKATDGSATFERGADGVRLPGTTVVSQEAVDGGTLHLTIDADVQWFAQQAIAEQGSAIGAEWATAVVVSVDDGHIIAAADWPTVDPNDVNGTDPDNLGSRVFTWPYEPGSVIKAATFAGLLDSGAATLGDRIIAPQRYPTIDGFVIVDAVDTGDTRYTVAGALMNSSNTGTSVLSERMSYQQRHDYLAAFGLGSPTAVDFLGEEPGRLPDPQTVDKHNAIVQLFGQGMLATSAQVAGLYQTLANDGVREPLTLVTGCTHDDGTVTDAPPTEGTRVVSERAARGITSVLEQVATRSYLSSLLTIPGYRVAAKTGTAEVFENGRYGSNRIVTVAGYAPADDPQYVVVVTYGKPTTMKVSAAAAPTFRSIMTQVLKTFRVPPSRGSAPDIALTW</sequence>
<comment type="similarity">
    <text evidence="2">Belongs to the transpeptidase family.</text>
</comment>
<reference evidence="7 8" key="1">
    <citation type="submission" date="2020-08" db="EMBL/GenBank/DDBJ databases">
        <title>Sequencing the genomes of 1000 actinobacteria strains.</title>
        <authorList>
            <person name="Klenk H.-P."/>
        </authorList>
    </citation>
    <scope>NUCLEOTIDE SEQUENCE [LARGE SCALE GENOMIC DNA]</scope>
    <source>
        <strain evidence="7 8">DSM 23889</strain>
    </source>
</reference>
<evidence type="ECO:0000259" key="5">
    <source>
        <dbReference type="Pfam" id="PF00905"/>
    </source>
</evidence>
<keyword evidence="7" id="KW-0131">Cell cycle</keyword>
<evidence type="ECO:0000313" key="8">
    <source>
        <dbReference type="Proteomes" id="UP000552883"/>
    </source>
</evidence>